<dbReference type="OrthoDB" id="271862at2759"/>
<protein>
    <submittedName>
        <fullName evidence="2">AFR186Wp</fullName>
    </submittedName>
</protein>
<organism evidence="2 3">
    <name type="scientific">Eremothecium gossypii (strain ATCC 10895 / CBS 109.51 / FGSC 9923 / NRRL Y-1056)</name>
    <name type="common">Yeast</name>
    <name type="synonym">Ashbya gossypii</name>
    <dbReference type="NCBI Taxonomy" id="284811"/>
    <lineage>
        <taxon>Eukaryota</taxon>
        <taxon>Fungi</taxon>
        <taxon>Dikarya</taxon>
        <taxon>Ascomycota</taxon>
        <taxon>Saccharomycotina</taxon>
        <taxon>Saccharomycetes</taxon>
        <taxon>Saccharomycetales</taxon>
        <taxon>Saccharomycetaceae</taxon>
        <taxon>Eremothecium</taxon>
    </lineage>
</organism>
<evidence type="ECO:0000313" key="2">
    <source>
        <dbReference type="EMBL" id="AAS53557.1"/>
    </source>
</evidence>
<dbReference type="FunCoup" id="Q753Y6">
    <property type="interactions" value="30"/>
</dbReference>
<dbReference type="eggNOG" id="KOG2208">
    <property type="taxonomic scope" value="Eukaryota"/>
</dbReference>
<evidence type="ECO:0000313" key="3">
    <source>
        <dbReference type="Proteomes" id="UP000000591"/>
    </source>
</evidence>
<proteinExistence type="predicted"/>
<sequence length="717" mass="81486">MRMEQYVPVRTKVFRKPSQAVFCTQNNWKPFDEAGEAIFRLPQSEQCVAKREISKDNIIEYHYLLRWSGAAAWGGGSISGICIPVNTEMTGELERELGELFSSAELRGVDFVLSQTKIYPIKASEQRPAYYGYLIGEKGALNAAHVQLAVLLHLHDGNVVECLELQSVSFIPMVAGVQSLNLKNISTSFQTKVFLPNLSNAGTETVPHVYLAGPVHSMVLQAKEVLTSMIRSIDSEIYYAKLQNVSQVKLRYICSERSKELNHLMMKYQTFIHLNMEKEEVEFQSSSTHLLELVRKEFTMEILSQVSELQLLFHDGEYNSIEKAIPGPLLALCIKYSVTLLAEPDHWNFVLVGDQGKLEKVLEWVSKNMLNTPLQVKYFVELDPSYKDFVSGKKNGKISRIMDSTDVVINLDLQNGHGNMILTMFANDIKNAILGQKLVSDELPSERSFFIPEAYHRPVIGTGGSVIQTIMRKHNVFIQFSNSFQLPQNKLAHIRYDNVVIRCPSKNRGEIIPAKEELNQLAQEYSEMQPNVQLRLSPGQYRYLLHHNEKDKLSLVDNIGTIERRTSTYVMFPFQEPKEGFLLEIRGNDNQATIAARKLSESFGEELEITITSPIVDTVDFCNSIVVPFLAMGLIVTTADCLIRFTYQEGNKSVTYALDILREYLRKINVTIMDKSFIRSWIVEAPKHPVPQPVTEKKHHAHHGAYIQQYSYGYATL</sequence>
<dbReference type="GeneID" id="4621991"/>
<dbReference type="SUPFAM" id="SSF54791">
    <property type="entry name" value="Eukaryotic type KH-domain (KH-domain type I)"/>
    <property type="match status" value="1"/>
</dbReference>
<dbReference type="AlphaFoldDB" id="Q753Y6"/>
<dbReference type="EMBL" id="AE016819">
    <property type="protein sequence ID" value="AAS53557.1"/>
    <property type="molecule type" value="Genomic_DNA"/>
</dbReference>
<dbReference type="InParanoid" id="Q753Y6"/>
<gene>
    <name evidence="2" type="ORF">AGOS_AFR186W</name>
</gene>
<dbReference type="GO" id="GO:0005737">
    <property type="term" value="C:cytoplasm"/>
    <property type="evidence" value="ECO:0000318"/>
    <property type="project" value="GO_Central"/>
</dbReference>
<name>Q753Y6_EREGS</name>
<dbReference type="KEGG" id="ago:AGOS_AFR186W"/>
<dbReference type="GO" id="GO:0003729">
    <property type="term" value="F:mRNA binding"/>
    <property type="evidence" value="ECO:0000318"/>
    <property type="project" value="GO_Central"/>
</dbReference>
<evidence type="ECO:0000259" key="1">
    <source>
        <dbReference type="SMART" id="SM00322"/>
    </source>
</evidence>
<dbReference type="RefSeq" id="NP_985733.1">
    <property type="nucleotide sequence ID" value="NM_211087.1"/>
</dbReference>
<accession>Q753Y6</accession>
<dbReference type="InterPro" id="IPR004088">
    <property type="entry name" value="KH_dom_type_1"/>
</dbReference>
<dbReference type="Gene3D" id="3.30.1370.10">
    <property type="entry name" value="K Homology domain, type 1"/>
    <property type="match status" value="1"/>
</dbReference>
<reference evidence="2 3" key="1">
    <citation type="journal article" date="2004" name="Science">
        <title>The Ashbya gossypii genome as a tool for mapping the ancient Saccharomyces cerevisiae genome.</title>
        <authorList>
            <person name="Dietrich F.S."/>
            <person name="Voegeli S."/>
            <person name="Brachat S."/>
            <person name="Lerch A."/>
            <person name="Gates K."/>
            <person name="Steiner S."/>
            <person name="Mohr C."/>
            <person name="Pohlmann R."/>
            <person name="Luedi P."/>
            <person name="Choi S."/>
            <person name="Wing R.A."/>
            <person name="Flavier A."/>
            <person name="Gaffney T.D."/>
            <person name="Philippsen P."/>
        </authorList>
    </citation>
    <scope>NUCLEOTIDE SEQUENCE [LARGE SCALE GENOMIC DNA]</scope>
    <source>
        <strain evidence="3">ATCC 10895 / CBS 109.51 / FGSC 9923 / NRRL Y-1056</strain>
    </source>
</reference>
<dbReference type="OMA" id="LIKCPRK"/>
<feature type="domain" description="K Homology" evidence="1">
    <location>
        <begin position="443"/>
        <end position="523"/>
    </location>
</feature>
<dbReference type="Pfam" id="PF00013">
    <property type="entry name" value="KH_1"/>
    <property type="match status" value="1"/>
</dbReference>
<reference evidence="3" key="2">
    <citation type="journal article" date="2013" name="G3 (Bethesda)">
        <title>Genomes of Ashbya fungi isolated from insects reveal four mating-type loci, numerous translocations, lack of transposons, and distinct gene duplications.</title>
        <authorList>
            <person name="Dietrich F.S."/>
            <person name="Voegeli S."/>
            <person name="Kuo S."/>
            <person name="Philippsen P."/>
        </authorList>
    </citation>
    <scope>GENOME REANNOTATION</scope>
    <source>
        <strain evidence="3">ATCC 10895 / CBS 109.51 / FGSC 9923 / NRRL Y-1056</strain>
    </source>
</reference>
<dbReference type="InterPro" id="IPR036612">
    <property type="entry name" value="KH_dom_type_1_sf"/>
</dbReference>
<dbReference type="InterPro" id="IPR004087">
    <property type="entry name" value="KH_dom"/>
</dbReference>
<feature type="domain" description="K Homology" evidence="1">
    <location>
        <begin position="144"/>
        <end position="231"/>
    </location>
</feature>
<keyword evidence="3" id="KW-1185">Reference proteome</keyword>
<dbReference type="CDD" id="cd22453">
    <property type="entry name" value="KH-I_MUG60_like"/>
    <property type="match status" value="1"/>
</dbReference>
<dbReference type="SMART" id="SM00322">
    <property type="entry name" value="KH"/>
    <property type="match status" value="2"/>
</dbReference>
<dbReference type="HOGENOM" id="CLU_020231_0_0_1"/>
<dbReference type="STRING" id="284811.Q753Y6"/>
<dbReference type="Proteomes" id="UP000000591">
    <property type="component" value="Chromosome VI"/>
</dbReference>